<evidence type="ECO:0000256" key="1">
    <source>
        <dbReference type="SAM" id="Phobius"/>
    </source>
</evidence>
<gene>
    <name evidence="2" type="ORF">FGF80_10040</name>
</gene>
<accession>A0A4P9TFF8</accession>
<organism evidence="2 3">
    <name type="scientific">Natrinema pallidum</name>
    <dbReference type="NCBI Taxonomy" id="69527"/>
    <lineage>
        <taxon>Archaea</taxon>
        <taxon>Methanobacteriati</taxon>
        <taxon>Methanobacteriota</taxon>
        <taxon>Stenosarchaea group</taxon>
        <taxon>Halobacteria</taxon>
        <taxon>Halobacteriales</taxon>
        <taxon>Natrialbaceae</taxon>
        <taxon>Natrinema</taxon>
    </lineage>
</organism>
<sequence length="110" mass="12204">MSVESPRDDLLYRAKIELICLGRTLMPDDETLERTIGTLALFVVWAAIVLGPMFTNADPPRYEISIGTTAIAFTILGKMWDFEVKRALEAAVPISTDGGQAQSRDDDRED</sequence>
<feature type="transmembrane region" description="Helical" evidence="1">
    <location>
        <begin position="36"/>
        <end position="55"/>
    </location>
</feature>
<dbReference type="RefSeq" id="WP_138653731.1">
    <property type="nucleotide sequence ID" value="NZ_CP040637.1"/>
</dbReference>
<dbReference type="Proteomes" id="UP000307562">
    <property type="component" value="Chromosome"/>
</dbReference>
<protein>
    <submittedName>
        <fullName evidence="2">Uncharacterized protein</fullName>
    </submittedName>
</protein>
<dbReference type="KEGG" id="npl:FGF80_10040"/>
<name>A0A4P9TFF8_9EURY</name>
<reference evidence="3" key="1">
    <citation type="submission" date="2019-05" db="EMBL/GenBank/DDBJ databases">
        <title>Complete Genome Sequence and Methylation Pattern of the Halophilic Archaeon Natrinema pallidum BOL6-1.</title>
        <authorList>
            <person name="DasSarma P."/>
            <person name="DasSarma B.P."/>
            <person name="DasSarma S.L."/>
            <person name="Martinez F.L."/>
            <person name="Guzman D."/>
            <person name="Roberts R.J."/>
            <person name="DasSarma S."/>
        </authorList>
    </citation>
    <scope>NUCLEOTIDE SEQUENCE [LARGE SCALE GENOMIC DNA]</scope>
    <source>
        <strain evidence="3">BOL6-1</strain>
    </source>
</reference>
<evidence type="ECO:0000313" key="3">
    <source>
        <dbReference type="Proteomes" id="UP000307562"/>
    </source>
</evidence>
<keyword evidence="1" id="KW-1133">Transmembrane helix</keyword>
<evidence type="ECO:0000313" key="2">
    <source>
        <dbReference type="EMBL" id="QCW03558.1"/>
    </source>
</evidence>
<keyword evidence="3" id="KW-1185">Reference proteome</keyword>
<keyword evidence="1" id="KW-0472">Membrane</keyword>
<proteinExistence type="predicted"/>
<keyword evidence="1" id="KW-0812">Transmembrane</keyword>
<dbReference type="AlphaFoldDB" id="A0A4P9TFF8"/>
<dbReference type="GeneID" id="96156325"/>
<dbReference type="EMBL" id="CP040637">
    <property type="protein sequence ID" value="QCW03558.1"/>
    <property type="molecule type" value="Genomic_DNA"/>
</dbReference>